<keyword evidence="1" id="KW-0472">Membrane</keyword>
<organism evidence="2 3">
    <name type="scientific">Musa balbisiana</name>
    <name type="common">Banana</name>
    <dbReference type="NCBI Taxonomy" id="52838"/>
    <lineage>
        <taxon>Eukaryota</taxon>
        <taxon>Viridiplantae</taxon>
        <taxon>Streptophyta</taxon>
        <taxon>Embryophyta</taxon>
        <taxon>Tracheophyta</taxon>
        <taxon>Spermatophyta</taxon>
        <taxon>Magnoliopsida</taxon>
        <taxon>Liliopsida</taxon>
        <taxon>Zingiberales</taxon>
        <taxon>Musaceae</taxon>
        <taxon>Musa</taxon>
    </lineage>
</organism>
<sequence>MDPRSAVPYPSQRLQLASPRRVPVPHLQLTQLRIPVSPRPPRAVHRVLFAVLNLAFAWRAAEILPPLLTVAMAGFYVLIIYPQTDGDSGRSMVPSAEQNV</sequence>
<keyword evidence="1" id="KW-1133">Transmembrane helix</keyword>
<name>A0A4V4H2Q3_MUSBA</name>
<comment type="caution">
    <text evidence="2">The sequence shown here is derived from an EMBL/GenBank/DDBJ whole genome shotgun (WGS) entry which is preliminary data.</text>
</comment>
<evidence type="ECO:0000313" key="3">
    <source>
        <dbReference type="Proteomes" id="UP000317650"/>
    </source>
</evidence>
<keyword evidence="1" id="KW-0812">Transmembrane</keyword>
<evidence type="ECO:0000256" key="1">
    <source>
        <dbReference type="SAM" id="Phobius"/>
    </source>
</evidence>
<accession>A0A4V4H2Q3</accession>
<gene>
    <name evidence="2" type="ORF">C4D60_Mb02t15920</name>
</gene>
<feature type="transmembrane region" description="Helical" evidence="1">
    <location>
        <begin position="67"/>
        <end position="84"/>
    </location>
</feature>
<evidence type="ECO:0000313" key="2">
    <source>
        <dbReference type="EMBL" id="THU45256.1"/>
    </source>
</evidence>
<reference evidence="2 3" key="1">
    <citation type="journal article" date="2019" name="Nat. Plants">
        <title>Genome sequencing of Musa balbisiana reveals subgenome evolution and function divergence in polyploid bananas.</title>
        <authorList>
            <person name="Yao X."/>
        </authorList>
    </citation>
    <scope>NUCLEOTIDE SEQUENCE [LARGE SCALE GENOMIC DNA]</scope>
    <source>
        <strain evidence="3">cv. DH-PKW</strain>
        <tissue evidence="2">Leaves</tissue>
    </source>
</reference>
<dbReference type="EMBL" id="PYDT01000011">
    <property type="protein sequence ID" value="THU45256.1"/>
    <property type="molecule type" value="Genomic_DNA"/>
</dbReference>
<dbReference type="Proteomes" id="UP000317650">
    <property type="component" value="Chromosome 2"/>
</dbReference>
<protein>
    <submittedName>
        <fullName evidence="2">Uncharacterized protein</fullName>
    </submittedName>
</protein>
<dbReference type="AlphaFoldDB" id="A0A4V4H2Q3"/>
<keyword evidence="3" id="KW-1185">Reference proteome</keyword>
<proteinExistence type="predicted"/>